<evidence type="ECO:0000313" key="3">
    <source>
        <dbReference type="Proteomes" id="UP000191905"/>
    </source>
</evidence>
<comment type="caution">
    <text evidence="2">The sequence shown here is derived from an EMBL/GenBank/DDBJ whole genome shotgun (WGS) entry which is preliminary data.</text>
</comment>
<reference evidence="2 3" key="1">
    <citation type="journal article" date="2016" name="Int. J. Syst. Evol. Microbiol.">
        <title>Pseudaminobacter manganicus sp. nov., isolated from sludge of a manganese mine.</title>
        <authorList>
            <person name="Li J."/>
            <person name="Huang J."/>
            <person name="Liao S."/>
            <person name="Wang G."/>
        </authorList>
    </citation>
    <scope>NUCLEOTIDE SEQUENCE [LARGE SCALE GENOMIC DNA]</scope>
    <source>
        <strain evidence="2 3">JH-7</strain>
    </source>
</reference>
<keyword evidence="1" id="KW-0472">Membrane</keyword>
<evidence type="ECO:0000313" key="2">
    <source>
        <dbReference type="EMBL" id="OQM74180.1"/>
    </source>
</evidence>
<feature type="transmembrane region" description="Helical" evidence="1">
    <location>
        <begin position="20"/>
        <end position="36"/>
    </location>
</feature>
<keyword evidence="1" id="KW-1133">Transmembrane helix</keyword>
<keyword evidence="1" id="KW-0812">Transmembrane</keyword>
<gene>
    <name evidence="2" type="ORF">BFN67_22365</name>
</gene>
<name>A0A1V8RLW2_9HYPH</name>
<sequence length="193" mass="21688">MDDMARYSLRSTARQLRVRVLATIGVLAAIAVTWWMKVEDARIPDAPPQIAFGEPVKAGRAIFTPQKLTIEPGREQGERKLVLTGLLENVTASSQAAIFGIPERPPELSSGGAKFPDPKVNLVRDNHYLKQLEPRIREAVTFVWKVPQDWREQDVSIEFNAQQFKLNDNLYAKASWLGHYPTGILKARPEKGT</sequence>
<dbReference type="Proteomes" id="UP000191905">
    <property type="component" value="Unassembled WGS sequence"/>
</dbReference>
<organism evidence="2 3">
    <name type="scientific">Manganibacter manganicus</name>
    <dbReference type="NCBI Taxonomy" id="1873176"/>
    <lineage>
        <taxon>Bacteria</taxon>
        <taxon>Pseudomonadati</taxon>
        <taxon>Pseudomonadota</taxon>
        <taxon>Alphaproteobacteria</taxon>
        <taxon>Hyphomicrobiales</taxon>
        <taxon>Phyllobacteriaceae</taxon>
        <taxon>Manganibacter</taxon>
    </lineage>
</organism>
<evidence type="ECO:0000256" key="1">
    <source>
        <dbReference type="SAM" id="Phobius"/>
    </source>
</evidence>
<keyword evidence="3" id="KW-1185">Reference proteome</keyword>
<dbReference type="STRING" id="1873176.BFN67_22365"/>
<accession>A0A1V8RLW2</accession>
<protein>
    <submittedName>
        <fullName evidence="2">Uncharacterized protein</fullName>
    </submittedName>
</protein>
<dbReference type="AlphaFoldDB" id="A0A1V8RLW2"/>
<dbReference type="EMBL" id="MDET01000035">
    <property type="protein sequence ID" value="OQM74180.1"/>
    <property type="molecule type" value="Genomic_DNA"/>
</dbReference>
<proteinExistence type="predicted"/>